<dbReference type="HOGENOM" id="CLU_039279_0_0_9"/>
<keyword evidence="4" id="KW-1185">Reference proteome</keyword>
<dbReference type="Proteomes" id="UP000012589">
    <property type="component" value="Unassembled WGS sequence"/>
</dbReference>
<dbReference type="PATRIC" id="fig|1235802.3.peg.4083"/>
<evidence type="ECO:0000313" key="3">
    <source>
        <dbReference type="EMBL" id="EMZ22817.1"/>
    </source>
</evidence>
<organism evidence="3 4">
    <name type="scientific">Eubacterium plexicaudatum ASF492</name>
    <dbReference type="NCBI Taxonomy" id="1235802"/>
    <lineage>
        <taxon>Bacteria</taxon>
        <taxon>Bacillati</taxon>
        <taxon>Bacillota</taxon>
        <taxon>Clostridia</taxon>
        <taxon>Eubacteriales</taxon>
        <taxon>Eubacteriaceae</taxon>
        <taxon>Eubacterium</taxon>
    </lineage>
</organism>
<reference evidence="3 4" key="1">
    <citation type="journal article" date="2014" name="Genome Announc.">
        <title>Draft genome sequences of the altered schaedler flora, a defined bacterial community from gnotobiotic mice.</title>
        <authorList>
            <person name="Wannemuehler M.J."/>
            <person name="Overstreet A.M."/>
            <person name="Ward D.V."/>
            <person name="Phillips G.J."/>
        </authorList>
    </citation>
    <scope>NUCLEOTIDE SEQUENCE [LARGE SCALE GENOMIC DNA]</scope>
    <source>
        <strain evidence="3 4">ASF492</strain>
    </source>
</reference>
<dbReference type="AlphaFoldDB" id="N2A0G2"/>
<gene>
    <name evidence="3" type="ORF">C823_03862</name>
</gene>
<feature type="region of interest" description="Disordered" evidence="1">
    <location>
        <begin position="244"/>
        <end position="266"/>
    </location>
</feature>
<evidence type="ECO:0000256" key="2">
    <source>
        <dbReference type="SAM" id="Phobius"/>
    </source>
</evidence>
<name>N2A0G2_9FIRM</name>
<dbReference type="Pfam" id="PF10112">
    <property type="entry name" value="Halogen_Hydrol"/>
    <property type="match status" value="1"/>
</dbReference>
<dbReference type="OrthoDB" id="9782052at2"/>
<dbReference type="eggNOG" id="COG4915">
    <property type="taxonomic scope" value="Bacteria"/>
</dbReference>
<protein>
    <recommendedName>
        <fullName evidence="5">5-bromo-4-chloroindolyl phosphate hydrolysis protein</fullName>
    </recommendedName>
</protein>
<keyword evidence="2" id="KW-0812">Transmembrane</keyword>
<accession>N2A0G2</accession>
<keyword evidence="2" id="KW-0472">Membrane</keyword>
<sequence length="414" mass="47262">MDIKDICNAGGDILDAVADAVNRNDYSGLSENVMHTVNRVARQVRQEAVKGSYGNPTHQYAKTFYTKKGQAEYNYSQYLHKRDEKKEKTTLPASVAKNPTGRILGPIQLAWGILATSGFGITALFMTILSFSQGGMGYVAFAVVFTLLTALGITDIVRGSRKIGLVNRFYHYARLIGERGYIAIEELAIQTGRHKDDVLRDLRKMMKKHMFPQGRLDQKQTTFMLTQDVYRQYLQIEQDRAREAQQAREAARAADDGQTDRERASHRYDAQTKKILEDGNAYIRMVHECNEKIRGQEMRYKLSRLESIMRRIFEQVEKVPESADDLNKFMNYYLPTTTKLLHAYIDLDRQQIAGENITATKKEIEDTLDTINIAFEKLLDGLFEDTAWDISSDISVMKTMMAQEGLTGEKDFKL</sequence>
<keyword evidence="2" id="KW-1133">Transmembrane helix</keyword>
<evidence type="ECO:0000256" key="1">
    <source>
        <dbReference type="SAM" id="MobiDB-lite"/>
    </source>
</evidence>
<dbReference type="EMBL" id="AQFT01000117">
    <property type="protein sequence ID" value="EMZ22817.1"/>
    <property type="molecule type" value="Genomic_DNA"/>
</dbReference>
<evidence type="ECO:0000313" key="4">
    <source>
        <dbReference type="Proteomes" id="UP000012589"/>
    </source>
</evidence>
<comment type="caution">
    <text evidence="3">The sequence shown here is derived from an EMBL/GenBank/DDBJ whole genome shotgun (WGS) entry which is preliminary data.</text>
</comment>
<proteinExistence type="predicted"/>
<dbReference type="InterPro" id="IPR018770">
    <property type="entry name" value="ChloroindolylP_hydrolase"/>
</dbReference>
<evidence type="ECO:0008006" key="5">
    <source>
        <dbReference type="Google" id="ProtNLM"/>
    </source>
</evidence>
<dbReference type="STRING" id="1235802.C823_03862"/>
<feature type="transmembrane region" description="Helical" evidence="2">
    <location>
        <begin position="109"/>
        <end position="131"/>
    </location>
</feature>
<feature type="transmembrane region" description="Helical" evidence="2">
    <location>
        <begin position="137"/>
        <end position="157"/>
    </location>
</feature>